<proteinExistence type="predicted"/>
<feature type="domain" description="Peptidase M15C" evidence="1">
    <location>
        <begin position="79"/>
        <end position="143"/>
    </location>
</feature>
<accession>A0A3P3TZW5</accession>
<dbReference type="InterPro" id="IPR009045">
    <property type="entry name" value="Zn_M74/Hedgehog-like"/>
</dbReference>
<organism evidence="2 3">
    <name type="scientific">Paenibacillus oralis</name>
    <dbReference type="NCBI Taxonomy" id="2490856"/>
    <lineage>
        <taxon>Bacteria</taxon>
        <taxon>Bacillati</taxon>
        <taxon>Bacillota</taxon>
        <taxon>Bacilli</taxon>
        <taxon>Bacillales</taxon>
        <taxon>Paenibacillaceae</taxon>
        <taxon>Paenibacillus</taxon>
    </lineage>
</organism>
<dbReference type="Gene3D" id="3.30.1380.10">
    <property type="match status" value="1"/>
</dbReference>
<gene>
    <name evidence="2" type="ORF">EHV15_08200</name>
</gene>
<dbReference type="PANTHER" id="PTHR34385">
    <property type="entry name" value="D-ALANYL-D-ALANINE CARBOXYPEPTIDASE"/>
    <property type="match status" value="1"/>
</dbReference>
<dbReference type="GO" id="GO:0008233">
    <property type="term" value="F:peptidase activity"/>
    <property type="evidence" value="ECO:0007669"/>
    <property type="project" value="InterPro"/>
</dbReference>
<dbReference type="InterPro" id="IPR052179">
    <property type="entry name" value="DD-CPase-like"/>
</dbReference>
<dbReference type="CDD" id="cd14845">
    <property type="entry name" value="L-Ala-D-Glu_peptidase_like"/>
    <property type="match status" value="1"/>
</dbReference>
<dbReference type="SUPFAM" id="SSF55166">
    <property type="entry name" value="Hedgehog/DD-peptidase"/>
    <property type="match status" value="1"/>
</dbReference>
<dbReference type="EMBL" id="RRCN01000001">
    <property type="protein sequence ID" value="RRJ62919.1"/>
    <property type="molecule type" value="Genomic_DNA"/>
</dbReference>
<comment type="caution">
    <text evidence="2">The sequence shown here is derived from an EMBL/GenBank/DDBJ whole genome shotgun (WGS) entry which is preliminary data.</text>
</comment>
<reference evidence="2 3" key="1">
    <citation type="submission" date="2018-11" db="EMBL/GenBank/DDBJ databases">
        <title>Genome sequencing of Paenibacillus sp. KCOM 3021 (= ChDC PVNT-B20).</title>
        <authorList>
            <person name="Kook J.-K."/>
            <person name="Park S.-N."/>
            <person name="Lim Y.K."/>
        </authorList>
    </citation>
    <scope>NUCLEOTIDE SEQUENCE [LARGE SCALE GENOMIC DNA]</scope>
    <source>
        <strain evidence="2 3">KCOM 3021</strain>
    </source>
</reference>
<dbReference type="PANTHER" id="PTHR34385:SF1">
    <property type="entry name" value="PEPTIDOGLYCAN L-ALANYL-D-GLUTAMATE ENDOPEPTIDASE CWLK"/>
    <property type="match status" value="1"/>
</dbReference>
<dbReference type="GO" id="GO:0006508">
    <property type="term" value="P:proteolysis"/>
    <property type="evidence" value="ECO:0007669"/>
    <property type="project" value="InterPro"/>
</dbReference>
<dbReference type="Pfam" id="PF13539">
    <property type="entry name" value="Peptidase_M15_4"/>
    <property type="match status" value="1"/>
</dbReference>
<evidence type="ECO:0000313" key="2">
    <source>
        <dbReference type="EMBL" id="RRJ62919.1"/>
    </source>
</evidence>
<dbReference type="AlphaFoldDB" id="A0A3P3TZW5"/>
<evidence type="ECO:0000259" key="1">
    <source>
        <dbReference type="Pfam" id="PF13539"/>
    </source>
</evidence>
<keyword evidence="3" id="KW-1185">Reference proteome</keyword>
<dbReference type="InterPro" id="IPR039561">
    <property type="entry name" value="Peptidase_M15C"/>
</dbReference>
<protein>
    <submittedName>
        <fullName evidence="2">M15 family peptidase</fullName>
    </submittedName>
</protein>
<evidence type="ECO:0000313" key="3">
    <source>
        <dbReference type="Proteomes" id="UP000267017"/>
    </source>
</evidence>
<dbReference type="OrthoDB" id="9799970at2"/>
<name>A0A3P3TZW5_9BACL</name>
<sequence>MKKVATLEEIKARSAPAFLNLNPALKYAGEKLIERCYERGVEIRITWGYRSAAQQQEMYKQGRTAASKAKGEKVVTQAKPGESNHNYGLAVDFVRIKGRYNMIADIDHDGIADWIEVVTQAKLLGSAWGGDRKSFKDYPHFEMMFRPDN</sequence>
<dbReference type="Proteomes" id="UP000267017">
    <property type="component" value="Unassembled WGS sequence"/>
</dbReference>